<dbReference type="KEGG" id="sfic:EIZ62_28565"/>
<name>A0A6I6FQA2_9ACTN</name>
<sequence length="59" mass="6561">MTRSPDELPTPDAEALNAAIRELWVRSGGQLSEDEQRIYSALVLQYARTSQQGDVERAA</sequence>
<gene>
    <name evidence="1" type="ORF">EIZ62_28565</name>
</gene>
<dbReference type="OrthoDB" id="4290097at2"/>
<protein>
    <recommendedName>
        <fullName evidence="3">MarR family transcriptional regulator</fullName>
    </recommendedName>
</protein>
<dbReference type="EMBL" id="CP034279">
    <property type="protein sequence ID" value="QGV81765.1"/>
    <property type="molecule type" value="Genomic_DNA"/>
</dbReference>
<evidence type="ECO:0000313" key="2">
    <source>
        <dbReference type="Proteomes" id="UP000422572"/>
    </source>
</evidence>
<dbReference type="AlphaFoldDB" id="A0A6I6FQA2"/>
<dbReference type="Proteomes" id="UP000422572">
    <property type="component" value="Chromosome"/>
</dbReference>
<proteinExistence type="predicted"/>
<accession>A0A6I6FQA2</accession>
<organism evidence="1 2">
    <name type="scientific">Streptomyces ficellus</name>
    <dbReference type="NCBI Taxonomy" id="1977088"/>
    <lineage>
        <taxon>Bacteria</taxon>
        <taxon>Bacillati</taxon>
        <taxon>Actinomycetota</taxon>
        <taxon>Actinomycetes</taxon>
        <taxon>Kitasatosporales</taxon>
        <taxon>Streptomycetaceae</taxon>
        <taxon>Streptomyces</taxon>
    </lineage>
</organism>
<reference evidence="1 2" key="1">
    <citation type="submission" date="2018-12" db="EMBL/GenBank/DDBJ databases">
        <title>Complete genome sequence of Streptomyces ficellus NRRL8067, the producer of ficellomycin, feldamycin and nojirimycin.</title>
        <authorList>
            <person name="Zhang H."/>
            <person name="Yue R."/>
            <person name="Liu Y."/>
            <person name="Li M."/>
            <person name="Mu H."/>
            <person name="Zhang J."/>
        </authorList>
    </citation>
    <scope>NUCLEOTIDE SEQUENCE [LARGE SCALE GENOMIC DNA]</scope>
    <source>
        <strain evidence="1 2">NRRL 8067</strain>
    </source>
</reference>
<evidence type="ECO:0008006" key="3">
    <source>
        <dbReference type="Google" id="ProtNLM"/>
    </source>
</evidence>
<evidence type="ECO:0000313" key="1">
    <source>
        <dbReference type="EMBL" id="QGV81765.1"/>
    </source>
</evidence>
<dbReference type="RefSeq" id="WP_156695501.1">
    <property type="nucleotide sequence ID" value="NZ_CP034279.1"/>
</dbReference>
<keyword evidence="2" id="KW-1185">Reference proteome</keyword>